<evidence type="ECO:0000313" key="1">
    <source>
        <dbReference type="EMBL" id="OJG78268.1"/>
    </source>
</evidence>
<gene>
    <name evidence="1" type="ORF">RV14_GL001209</name>
</gene>
<name>A0A1L8WB53_9ENTE</name>
<evidence type="ECO:0008006" key="3">
    <source>
        <dbReference type="Google" id="ProtNLM"/>
    </source>
</evidence>
<dbReference type="Proteomes" id="UP000182152">
    <property type="component" value="Unassembled WGS sequence"/>
</dbReference>
<reference evidence="1 2" key="1">
    <citation type="submission" date="2014-12" db="EMBL/GenBank/DDBJ databases">
        <title>Draft genome sequences of 29 type strains of Enterococci.</title>
        <authorList>
            <person name="Zhong Z."/>
            <person name="Sun Z."/>
            <person name="Liu W."/>
            <person name="Zhang W."/>
            <person name="Zhang H."/>
        </authorList>
    </citation>
    <scope>NUCLEOTIDE SEQUENCE [LARGE SCALE GENOMIC DNA]</scope>
    <source>
        <strain evidence="1 2">DSM 15687</strain>
    </source>
</reference>
<evidence type="ECO:0000313" key="2">
    <source>
        <dbReference type="Proteomes" id="UP000182152"/>
    </source>
</evidence>
<protein>
    <recommendedName>
        <fullName evidence="3">Transposase</fullName>
    </recommendedName>
</protein>
<keyword evidence="2" id="KW-1185">Reference proteome</keyword>
<dbReference type="EMBL" id="JXLB01000025">
    <property type="protein sequence ID" value="OJG78268.1"/>
    <property type="molecule type" value="Genomic_DNA"/>
</dbReference>
<proteinExistence type="predicted"/>
<sequence length="332" mass="39180">MEEVKVMPNKQELYSFTKNEKEGPMKNCSKQSFSPAEKQAFVENYLKQWPYCTIKEFVQQNDLKVCTFYEWVKIYQPKIVNKKKNFTKLKRQAFVENYLSHSSKCTQREFAQKNKLKVSTLNRWIKEYISKSKVQKISSHLFTAGKNIKESPIHQTVTTPLQLIHEKPVRSTFYDNHQKNELPKKKNKIESFNRSDSKTLFQELDEFLNKIDVSKIQEPVTFETFTDEANESFQELAFADLLNWVTEEEKDKQQNVNFMLNESEEQTGQTKKEEQLNLLKGIDCRAMIDHANDLMDNQTNSFNQVIKNAQIKSTELKPLKHVVSKHYCREGY</sequence>
<comment type="caution">
    <text evidence="1">The sequence shown here is derived from an EMBL/GenBank/DDBJ whole genome shotgun (WGS) entry which is preliminary data.</text>
</comment>
<dbReference type="AlphaFoldDB" id="A0A1L8WB53"/>
<accession>A0A1L8WB53</accession>
<organism evidence="1 2">
    <name type="scientific">Enterococcus ratti</name>
    <dbReference type="NCBI Taxonomy" id="150033"/>
    <lineage>
        <taxon>Bacteria</taxon>
        <taxon>Bacillati</taxon>
        <taxon>Bacillota</taxon>
        <taxon>Bacilli</taxon>
        <taxon>Lactobacillales</taxon>
        <taxon>Enterococcaceae</taxon>
        <taxon>Enterococcus</taxon>
    </lineage>
</organism>
<dbReference type="STRING" id="150033.RV14_GL001209"/>